<comment type="caution">
    <text evidence="1">The sequence shown here is derived from an EMBL/GenBank/DDBJ whole genome shotgun (WGS) entry which is preliminary data.</text>
</comment>
<accession>A0ABD2BZG9</accession>
<evidence type="ECO:0000313" key="1">
    <source>
        <dbReference type="EMBL" id="KAL2737980.1"/>
    </source>
</evidence>
<evidence type="ECO:0000313" key="2">
    <source>
        <dbReference type="Proteomes" id="UP001607302"/>
    </source>
</evidence>
<organism evidence="1 2">
    <name type="scientific">Vespula squamosa</name>
    <name type="common">Southern yellow jacket</name>
    <name type="synonym">Wasp</name>
    <dbReference type="NCBI Taxonomy" id="30214"/>
    <lineage>
        <taxon>Eukaryota</taxon>
        <taxon>Metazoa</taxon>
        <taxon>Ecdysozoa</taxon>
        <taxon>Arthropoda</taxon>
        <taxon>Hexapoda</taxon>
        <taxon>Insecta</taxon>
        <taxon>Pterygota</taxon>
        <taxon>Neoptera</taxon>
        <taxon>Endopterygota</taxon>
        <taxon>Hymenoptera</taxon>
        <taxon>Apocrita</taxon>
        <taxon>Aculeata</taxon>
        <taxon>Vespoidea</taxon>
        <taxon>Vespidae</taxon>
        <taxon>Vespinae</taxon>
        <taxon>Vespula</taxon>
    </lineage>
</organism>
<proteinExistence type="predicted"/>
<sequence length="117" mass="13091">MSTCFARLMDTFGHWIQRTTRANNEMYQRLIVIEIVNKANRSIKNRHQYIPTFDASSAGGVGGAISSSTDSSSSLGLVVSTLRRLLDFKGRVSCDNDVPTFFNNETAEINKSKYYEA</sequence>
<reference evidence="1 2" key="1">
    <citation type="journal article" date="2024" name="Ann. Entomol. Soc. Am.">
        <title>Genomic analyses of the southern and eastern yellowjacket wasps (Hymenoptera: Vespidae) reveal evolutionary signatures of social life.</title>
        <authorList>
            <person name="Catto M.A."/>
            <person name="Caine P.B."/>
            <person name="Orr S.E."/>
            <person name="Hunt B.G."/>
            <person name="Goodisman M.A.D."/>
        </authorList>
    </citation>
    <scope>NUCLEOTIDE SEQUENCE [LARGE SCALE GENOMIC DNA]</scope>
    <source>
        <strain evidence="1">233</strain>
        <tissue evidence="1">Head and thorax</tissue>
    </source>
</reference>
<gene>
    <name evidence="1" type="ORF">V1478_002066</name>
</gene>
<dbReference type="EMBL" id="JAUDFV010000027">
    <property type="protein sequence ID" value="KAL2737980.1"/>
    <property type="molecule type" value="Genomic_DNA"/>
</dbReference>
<name>A0ABD2BZG9_VESSQ</name>
<protein>
    <submittedName>
        <fullName evidence="1">Uncharacterized protein</fullName>
    </submittedName>
</protein>
<dbReference type="Proteomes" id="UP001607302">
    <property type="component" value="Unassembled WGS sequence"/>
</dbReference>
<dbReference type="AlphaFoldDB" id="A0ABD2BZG9"/>
<keyword evidence="2" id="KW-1185">Reference proteome</keyword>